<reference evidence="2 3" key="1">
    <citation type="submission" date="2018-08" db="EMBL/GenBank/DDBJ databases">
        <title>Genomic Encyclopedia of Archaeal and Bacterial Type Strains, Phase II (KMG-II): from individual species to whole genera.</title>
        <authorList>
            <person name="Goeker M."/>
        </authorList>
    </citation>
    <scope>NUCLEOTIDE SEQUENCE [LARGE SCALE GENOMIC DNA]</scope>
    <source>
        <strain evidence="2 3">DSM 45791</strain>
    </source>
</reference>
<gene>
    <name evidence="2" type="ORF">BCF44_10547</name>
</gene>
<accession>A0A3E0HP23</accession>
<dbReference type="AlphaFoldDB" id="A0A3E0HP23"/>
<dbReference type="InterPro" id="IPR043714">
    <property type="entry name" value="DUF5655"/>
</dbReference>
<protein>
    <recommendedName>
        <fullName evidence="1">DUF5655 domain-containing protein</fullName>
    </recommendedName>
</protein>
<proteinExistence type="predicted"/>
<keyword evidence="3" id="KW-1185">Reference proteome</keyword>
<feature type="domain" description="DUF5655" evidence="1">
    <location>
        <begin position="80"/>
        <end position="187"/>
    </location>
</feature>
<dbReference type="Pfam" id="PF18899">
    <property type="entry name" value="DUF5655"/>
    <property type="match status" value="1"/>
</dbReference>
<sequence length="190" mass="20897">MSEMSTWESMRTRIHAQLERQTGAGVAEWNERIAAAGLADEPALRSWLSEHEVTGYPQMLLVYEAFGYPDFLLATADELVDGQYEDRPQLRPILDAVLAAVSGFAGVSIQARKTYVSLVSPRRTFGVVKATTRSRVDLGLRLPGLSPQGCLVDAGSLGNDNINLRIPLSAMDNLDGEALSWLRRAYEENS</sequence>
<evidence type="ECO:0000313" key="2">
    <source>
        <dbReference type="EMBL" id="REH48189.1"/>
    </source>
</evidence>
<dbReference type="Proteomes" id="UP000256269">
    <property type="component" value="Unassembled WGS sequence"/>
</dbReference>
<dbReference type="OrthoDB" id="3530622at2"/>
<comment type="caution">
    <text evidence="2">The sequence shown here is derived from an EMBL/GenBank/DDBJ whole genome shotgun (WGS) entry which is preliminary data.</text>
</comment>
<evidence type="ECO:0000313" key="3">
    <source>
        <dbReference type="Proteomes" id="UP000256269"/>
    </source>
</evidence>
<organism evidence="2 3">
    <name type="scientific">Kutzneria buriramensis</name>
    <dbReference type="NCBI Taxonomy" id="1045776"/>
    <lineage>
        <taxon>Bacteria</taxon>
        <taxon>Bacillati</taxon>
        <taxon>Actinomycetota</taxon>
        <taxon>Actinomycetes</taxon>
        <taxon>Pseudonocardiales</taxon>
        <taxon>Pseudonocardiaceae</taxon>
        <taxon>Kutzneria</taxon>
    </lineage>
</organism>
<name>A0A3E0HP23_9PSEU</name>
<dbReference type="RefSeq" id="WP_116175000.1">
    <property type="nucleotide sequence ID" value="NZ_CP144375.1"/>
</dbReference>
<evidence type="ECO:0000259" key="1">
    <source>
        <dbReference type="Pfam" id="PF18899"/>
    </source>
</evidence>
<dbReference type="EMBL" id="QUNO01000005">
    <property type="protein sequence ID" value="REH48189.1"/>
    <property type="molecule type" value="Genomic_DNA"/>
</dbReference>